<evidence type="ECO:0000313" key="2">
    <source>
        <dbReference type="EMBL" id="CCU74663.1"/>
    </source>
</evidence>
<organism evidence="2 3">
    <name type="scientific">Blumeria graminis f. sp. hordei (strain DH14)</name>
    <name type="common">Barley powdery mildew</name>
    <name type="synonym">Oidium monilioides f. sp. hordei</name>
    <dbReference type="NCBI Taxonomy" id="546991"/>
    <lineage>
        <taxon>Eukaryota</taxon>
        <taxon>Fungi</taxon>
        <taxon>Dikarya</taxon>
        <taxon>Ascomycota</taxon>
        <taxon>Pezizomycotina</taxon>
        <taxon>Leotiomycetes</taxon>
        <taxon>Erysiphales</taxon>
        <taxon>Erysiphaceae</taxon>
        <taxon>Blumeria</taxon>
        <taxon>Blumeria hordei</taxon>
    </lineage>
</organism>
<comment type="caution">
    <text evidence="2">The sequence shown here is derived from an EMBL/GenBank/DDBJ whole genome shotgun (WGS) entry which is preliminary data.</text>
</comment>
<feature type="compositionally biased region" description="Basic and acidic residues" evidence="1">
    <location>
        <begin position="85"/>
        <end position="96"/>
    </location>
</feature>
<dbReference type="AlphaFoldDB" id="N1JA72"/>
<gene>
    <name evidence="2" type="ORF">BGHDH14_bgh06907</name>
</gene>
<sequence>MPPVRKNRPKPTTPVGFERTPLCPKPTGLAQRLSSLFASEAFVPGKSTNLPDKEMTDSEPIRTVTIGPETTNPIELAPVASSSRKGKEVVREKTTEPAENSARNIAVPASKGTASTTAMEFPPELQSVMEAEKRRMTQINARLAICSTAISSVEAALSPLSIGDNKEFVDGIKVYLRAAIGQFVQSGPGTTPPVLPARPSNPLPTRAQEIRVQNPPTTHAPAPKATWATVARAGLGRSAGPSITKTAPPAPKAKSAKPRTAVDTRLFLRLAFNHPHRQLSPAGVRLAVSQVLGTAADDITLVQRVKTGFALTAKNELARKELLDSSISRRESGINLEPASNLVAFQIDTVPVTINTLAGPSEITAKMVADEVTRVTKLVPFLVRPHGQCKPGAPYENWQALFPRESAPRPGFRLFDDSGAAKLFRPRRPIEQCKRCLGFHASRGCSRTPACWNCGSNMHSESECKALTRCRNCGGPHRSDSRACLARPSKSGPVPKEQLARIRQIQQGEFAKVARFRAAAKRAEEAIMASAKDVSMAEGSGFGILESEEEV</sequence>
<feature type="region of interest" description="Disordered" evidence="1">
    <location>
        <begin position="238"/>
        <end position="258"/>
    </location>
</feature>
<feature type="region of interest" description="Disordered" evidence="1">
    <location>
        <begin position="1"/>
        <end position="28"/>
    </location>
</feature>
<dbReference type="Proteomes" id="UP000015441">
    <property type="component" value="Unassembled WGS sequence"/>
</dbReference>
<protein>
    <submittedName>
        <fullName evidence="2">EKA-like protein</fullName>
    </submittedName>
</protein>
<evidence type="ECO:0000313" key="3">
    <source>
        <dbReference type="Proteomes" id="UP000015441"/>
    </source>
</evidence>
<dbReference type="eggNOG" id="ENOG502SR73">
    <property type="taxonomic scope" value="Eukaryota"/>
</dbReference>
<dbReference type="EMBL" id="CAUH01000501">
    <property type="protein sequence ID" value="CCU74663.1"/>
    <property type="molecule type" value="Genomic_DNA"/>
</dbReference>
<dbReference type="InParanoid" id="N1JA72"/>
<accession>N1JA72</accession>
<evidence type="ECO:0000256" key="1">
    <source>
        <dbReference type="SAM" id="MobiDB-lite"/>
    </source>
</evidence>
<dbReference type="OrthoDB" id="3608050at2759"/>
<dbReference type="HOGENOM" id="CLU_018153_0_0_1"/>
<feature type="region of interest" description="Disordered" evidence="1">
    <location>
        <begin position="80"/>
        <end position="100"/>
    </location>
</feature>
<keyword evidence="3" id="KW-1185">Reference proteome</keyword>
<reference evidence="2 3" key="1">
    <citation type="journal article" date="2010" name="Science">
        <title>Genome expansion and gene loss in powdery mildew fungi reveal tradeoffs in extreme parasitism.</title>
        <authorList>
            <person name="Spanu P.D."/>
            <person name="Abbott J.C."/>
            <person name="Amselem J."/>
            <person name="Burgis T.A."/>
            <person name="Soanes D.M."/>
            <person name="Stueber K."/>
            <person name="Ver Loren van Themaat E."/>
            <person name="Brown J.K.M."/>
            <person name="Butcher S.A."/>
            <person name="Gurr S.J."/>
            <person name="Lebrun M.-H."/>
            <person name="Ridout C.J."/>
            <person name="Schulze-Lefert P."/>
            <person name="Talbot N.J."/>
            <person name="Ahmadinejad N."/>
            <person name="Ametz C."/>
            <person name="Barton G.R."/>
            <person name="Benjdia M."/>
            <person name="Bidzinski P."/>
            <person name="Bindschedler L.V."/>
            <person name="Both M."/>
            <person name="Brewer M.T."/>
            <person name="Cadle-Davidson L."/>
            <person name="Cadle-Davidson M.M."/>
            <person name="Collemare J."/>
            <person name="Cramer R."/>
            <person name="Frenkel O."/>
            <person name="Godfrey D."/>
            <person name="Harriman J."/>
            <person name="Hoede C."/>
            <person name="King B.C."/>
            <person name="Klages S."/>
            <person name="Kleemann J."/>
            <person name="Knoll D."/>
            <person name="Koti P.S."/>
            <person name="Kreplak J."/>
            <person name="Lopez-Ruiz F.J."/>
            <person name="Lu X."/>
            <person name="Maekawa T."/>
            <person name="Mahanil S."/>
            <person name="Micali C."/>
            <person name="Milgroom M.G."/>
            <person name="Montana G."/>
            <person name="Noir S."/>
            <person name="O'Connell R.J."/>
            <person name="Oberhaensli S."/>
            <person name="Parlange F."/>
            <person name="Pedersen C."/>
            <person name="Quesneville H."/>
            <person name="Reinhardt R."/>
            <person name="Rott M."/>
            <person name="Sacristan S."/>
            <person name="Schmidt S.M."/>
            <person name="Schoen M."/>
            <person name="Skamnioti P."/>
            <person name="Sommer H."/>
            <person name="Stephens A."/>
            <person name="Takahara H."/>
            <person name="Thordal-Christensen H."/>
            <person name="Vigouroux M."/>
            <person name="Wessling R."/>
            <person name="Wicker T."/>
            <person name="Panstruga R."/>
        </authorList>
    </citation>
    <scope>NUCLEOTIDE SEQUENCE [LARGE SCALE GENOMIC DNA]</scope>
    <source>
        <strain evidence="2">DH14</strain>
    </source>
</reference>
<proteinExistence type="predicted"/>
<name>N1JA72_BLUG1</name>